<accession>A0A6J4SWH6</accession>
<organism evidence="2">
    <name type="scientific">uncultured Sphingomonadaceae bacterium</name>
    <dbReference type="NCBI Taxonomy" id="169976"/>
    <lineage>
        <taxon>Bacteria</taxon>
        <taxon>Pseudomonadati</taxon>
        <taxon>Pseudomonadota</taxon>
        <taxon>Alphaproteobacteria</taxon>
        <taxon>Sphingomonadales</taxon>
        <taxon>Sphingomonadaceae</taxon>
        <taxon>environmental samples</taxon>
    </lineage>
</organism>
<feature type="non-terminal residue" evidence="2">
    <location>
        <position position="47"/>
    </location>
</feature>
<proteinExistence type="predicted"/>
<sequence>DAGRSGREPRPGAAGAGACRRSSPAGASSVSASGRGAGSDRKEVAPM</sequence>
<feature type="compositionally biased region" description="Basic and acidic residues" evidence="1">
    <location>
        <begin position="38"/>
        <end position="47"/>
    </location>
</feature>
<feature type="region of interest" description="Disordered" evidence="1">
    <location>
        <begin position="1"/>
        <end position="47"/>
    </location>
</feature>
<evidence type="ECO:0000256" key="1">
    <source>
        <dbReference type="SAM" id="MobiDB-lite"/>
    </source>
</evidence>
<name>A0A6J4SWH6_9SPHN</name>
<dbReference type="AlphaFoldDB" id="A0A6J4SWH6"/>
<gene>
    <name evidence="2" type="ORF">AVDCRST_MAG91-1401</name>
</gene>
<reference evidence="2" key="1">
    <citation type="submission" date="2020-02" db="EMBL/GenBank/DDBJ databases">
        <authorList>
            <person name="Meier V. D."/>
        </authorList>
    </citation>
    <scope>NUCLEOTIDE SEQUENCE</scope>
    <source>
        <strain evidence="2">AVDCRST_MAG91</strain>
    </source>
</reference>
<evidence type="ECO:0000313" key="2">
    <source>
        <dbReference type="EMBL" id="CAA9507090.1"/>
    </source>
</evidence>
<dbReference type="EMBL" id="CADCVX010000276">
    <property type="protein sequence ID" value="CAA9507090.1"/>
    <property type="molecule type" value="Genomic_DNA"/>
</dbReference>
<protein>
    <submittedName>
        <fullName evidence="2">Uncharacterized protein</fullName>
    </submittedName>
</protein>
<feature type="compositionally biased region" description="Basic and acidic residues" evidence="1">
    <location>
        <begin position="1"/>
        <end position="10"/>
    </location>
</feature>
<feature type="non-terminal residue" evidence="2">
    <location>
        <position position="1"/>
    </location>
</feature>
<feature type="compositionally biased region" description="Low complexity" evidence="1">
    <location>
        <begin position="11"/>
        <end position="34"/>
    </location>
</feature>